<dbReference type="Proteomes" id="UP000016930">
    <property type="component" value="Unassembled WGS sequence"/>
</dbReference>
<keyword evidence="2" id="KW-1185">Reference proteome</keyword>
<dbReference type="AlphaFoldDB" id="M2R1Q8"/>
<organism evidence="1 2">
    <name type="scientific">Ceriporiopsis subvermispora (strain B)</name>
    <name type="common">White-rot fungus</name>
    <name type="synonym">Gelatoporia subvermispora</name>
    <dbReference type="NCBI Taxonomy" id="914234"/>
    <lineage>
        <taxon>Eukaryota</taxon>
        <taxon>Fungi</taxon>
        <taxon>Dikarya</taxon>
        <taxon>Basidiomycota</taxon>
        <taxon>Agaricomycotina</taxon>
        <taxon>Agaricomycetes</taxon>
        <taxon>Polyporales</taxon>
        <taxon>Gelatoporiaceae</taxon>
        <taxon>Gelatoporia</taxon>
    </lineage>
</organism>
<evidence type="ECO:0000313" key="2">
    <source>
        <dbReference type="Proteomes" id="UP000016930"/>
    </source>
</evidence>
<reference evidence="1 2" key="1">
    <citation type="journal article" date="2012" name="Proc. Natl. Acad. Sci. U.S.A.">
        <title>Comparative genomics of Ceriporiopsis subvermispora and Phanerochaete chrysosporium provide insight into selective ligninolysis.</title>
        <authorList>
            <person name="Fernandez-Fueyo E."/>
            <person name="Ruiz-Duenas F.J."/>
            <person name="Ferreira P."/>
            <person name="Floudas D."/>
            <person name="Hibbett D.S."/>
            <person name="Canessa P."/>
            <person name="Larrondo L.F."/>
            <person name="James T.Y."/>
            <person name="Seelenfreund D."/>
            <person name="Lobos S."/>
            <person name="Polanco R."/>
            <person name="Tello M."/>
            <person name="Honda Y."/>
            <person name="Watanabe T."/>
            <person name="Watanabe T."/>
            <person name="Ryu J.S."/>
            <person name="Kubicek C.P."/>
            <person name="Schmoll M."/>
            <person name="Gaskell J."/>
            <person name="Hammel K.E."/>
            <person name="St John F.J."/>
            <person name="Vanden Wymelenberg A."/>
            <person name="Sabat G."/>
            <person name="Splinter BonDurant S."/>
            <person name="Syed K."/>
            <person name="Yadav J.S."/>
            <person name="Doddapaneni H."/>
            <person name="Subramanian V."/>
            <person name="Lavin J.L."/>
            <person name="Oguiza J.A."/>
            <person name="Perez G."/>
            <person name="Pisabarro A.G."/>
            <person name="Ramirez L."/>
            <person name="Santoyo F."/>
            <person name="Master E."/>
            <person name="Coutinho P.M."/>
            <person name="Henrissat B."/>
            <person name="Lombard V."/>
            <person name="Magnuson J.K."/>
            <person name="Kuees U."/>
            <person name="Hori C."/>
            <person name="Igarashi K."/>
            <person name="Samejima M."/>
            <person name="Held B.W."/>
            <person name="Barry K.W."/>
            <person name="LaButti K.M."/>
            <person name="Lapidus A."/>
            <person name="Lindquist E.A."/>
            <person name="Lucas S.M."/>
            <person name="Riley R."/>
            <person name="Salamov A.A."/>
            <person name="Hoffmeister D."/>
            <person name="Schwenk D."/>
            <person name="Hadar Y."/>
            <person name="Yarden O."/>
            <person name="de Vries R.P."/>
            <person name="Wiebenga A."/>
            <person name="Stenlid J."/>
            <person name="Eastwood D."/>
            <person name="Grigoriev I.V."/>
            <person name="Berka R.M."/>
            <person name="Blanchette R.A."/>
            <person name="Kersten P."/>
            <person name="Martinez A.T."/>
            <person name="Vicuna R."/>
            <person name="Cullen D."/>
        </authorList>
    </citation>
    <scope>NUCLEOTIDE SEQUENCE [LARGE SCALE GENOMIC DNA]</scope>
    <source>
        <strain evidence="1 2">B</strain>
    </source>
</reference>
<protein>
    <submittedName>
        <fullName evidence="1">Uncharacterized protein</fullName>
    </submittedName>
</protein>
<evidence type="ECO:0000313" key="1">
    <source>
        <dbReference type="EMBL" id="EMD32187.1"/>
    </source>
</evidence>
<dbReference type="HOGENOM" id="CLU_1970268_0_0_1"/>
<sequence length="127" mass="14123">MVDPSASVQTARDYRWKSDAATLHEQVTTTSIEVEQLRVALRRHEGIMSDRERQGGEADLSRAARVIRGYGLLPISSTALTDTARTNEGPEVNWTACRGGEYTKQGLDEWKMTDRECFGLECVCAVS</sequence>
<gene>
    <name evidence="1" type="ORF">CERSUDRAFT_118819</name>
</gene>
<dbReference type="EMBL" id="KB445812">
    <property type="protein sequence ID" value="EMD32187.1"/>
    <property type="molecule type" value="Genomic_DNA"/>
</dbReference>
<name>M2R1Q8_CERS8</name>
<proteinExistence type="predicted"/>
<accession>M2R1Q8</accession>